<gene>
    <name evidence="3" type="ORF">CWE06_00675</name>
</gene>
<proteinExistence type="predicted"/>
<keyword evidence="1" id="KW-0812">Transmembrane</keyword>
<sequence length="267" mass="29574">MTFAMYTPLVGISILAYVLSAFILSARLGDPNRMRRRALILSLVALVTHVAALIGVFTETSFVKVNLFISLTIITFILSFLNTIRGDHPASLLIRPAIYGLAALSLVTVLLVPAEVGRPIYMTPIFALHMSLALIASAILTLATFYGVQLLYVNRLLKQRSAKAVSHRIPPLMSIEQYFFRLLTTGTIVLLLAMIVGFIYLEDLFARGQLHKTIFSIMALLAFGGIVIIHYWRGLRGRIAVYLTLLASSLLILGYFGSRFVRDIIIS</sequence>
<evidence type="ECO:0000313" key="4">
    <source>
        <dbReference type="Proteomes" id="UP000288212"/>
    </source>
</evidence>
<dbReference type="PANTHER" id="PTHR38034">
    <property type="entry name" value="INNER MEMBRANE PROTEIN YPJD"/>
    <property type="match status" value="1"/>
</dbReference>
<dbReference type="GO" id="GO:0020037">
    <property type="term" value="F:heme binding"/>
    <property type="evidence" value="ECO:0007669"/>
    <property type="project" value="InterPro"/>
</dbReference>
<keyword evidence="1" id="KW-0472">Membrane</keyword>
<feature type="transmembrane region" description="Helical" evidence="1">
    <location>
        <begin position="178"/>
        <end position="201"/>
    </location>
</feature>
<feature type="transmembrane region" description="Helical" evidence="1">
    <location>
        <begin position="38"/>
        <end position="57"/>
    </location>
</feature>
<feature type="transmembrane region" description="Helical" evidence="1">
    <location>
        <begin position="126"/>
        <end position="153"/>
    </location>
</feature>
<comment type="caution">
    <text evidence="3">The sequence shown here is derived from an EMBL/GenBank/DDBJ whole genome shotgun (WGS) entry which is preliminary data.</text>
</comment>
<feature type="domain" description="Cytochrome c assembly protein" evidence="2">
    <location>
        <begin position="43"/>
        <end position="265"/>
    </location>
</feature>
<dbReference type="Proteomes" id="UP000288212">
    <property type="component" value="Unassembled WGS sequence"/>
</dbReference>
<dbReference type="GO" id="GO:0017004">
    <property type="term" value="P:cytochrome complex assembly"/>
    <property type="evidence" value="ECO:0007669"/>
    <property type="project" value="InterPro"/>
</dbReference>
<accession>A0A432VXK3</accession>
<dbReference type="AlphaFoldDB" id="A0A432VXK3"/>
<keyword evidence="1" id="KW-1133">Transmembrane helix</keyword>
<name>A0A432VXK3_9GAMM</name>
<reference evidence="3 4" key="1">
    <citation type="journal article" date="2011" name="Front. Microbiol.">
        <title>Genomic signatures of strain selection and enhancement in Bacillus atrophaeus var. globigii, a historical biowarfare simulant.</title>
        <authorList>
            <person name="Gibbons H.S."/>
            <person name="Broomall S.M."/>
            <person name="McNew L.A."/>
            <person name="Daligault H."/>
            <person name="Chapman C."/>
            <person name="Bruce D."/>
            <person name="Karavis M."/>
            <person name="Krepps M."/>
            <person name="McGregor P.A."/>
            <person name="Hong C."/>
            <person name="Park K.H."/>
            <person name="Akmal A."/>
            <person name="Feldman A."/>
            <person name="Lin J.S."/>
            <person name="Chang W.E."/>
            <person name="Higgs B.W."/>
            <person name="Demirev P."/>
            <person name="Lindquist J."/>
            <person name="Liem A."/>
            <person name="Fochler E."/>
            <person name="Read T.D."/>
            <person name="Tapia R."/>
            <person name="Johnson S."/>
            <person name="Bishop-Lilly K.A."/>
            <person name="Detter C."/>
            <person name="Han C."/>
            <person name="Sozhamannan S."/>
            <person name="Rosenzweig C.N."/>
            <person name="Skowronski E.W."/>
        </authorList>
    </citation>
    <scope>NUCLEOTIDE SEQUENCE [LARGE SCALE GENOMIC DNA]</scope>
    <source>
        <strain evidence="3 4">AK5</strain>
    </source>
</reference>
<keyword evidence="4" id="KW-1185">Reference proteome</keyword>
<protein>
    <recommendedName>
        <fullName evidence="2">Cytochrome c assembly protein domain-containing protein</fullName>
    </recommendedName>
</protein>
<dbReference type="Pfam" id="PF01578">
    <property type="entry name" value="Cytochrom_C_asm"/>
    <property type="match status" value="1"/>
</dbReference>
<feature type="transmembrane region" description="Helical" evidence="1">
    <location>
        <begin position="239"/>
        <end position="257"/>
    </location>
</feature>
<feature type="transmembrane region" description="Helical" evidence="1">
    <location>
        <begin position="213"/>
        <end position="232"/>
    </location>
</feature>
<feature type="transmembrane region" description="Helical" evidence="1">
    <location>
        <begin position="63"/>
        <end position="84"/>
    </location>
</feature>
<dbReference type="InterPro" id="IPR052372">
    <property type="entry name" value="YpjD/HemX"/>
</dbReference>
<dbReference type="PANTHER" id="PTHR38034:SF1">
    <property type="entry name" value="INNER MEMBRANE PROTEIN YPJD"/>
    <property type="match status" value="1"/>
</dbReference>
<feature type="transmembrane region" description="Helical" evidence="1">
    <location>
        <begin position="96"/>
        <end position="114"/>
    </location>
</feature>
<dbReference type="EMBL" id="PIPI01000001">
    <property type="protein sequence ID" value="RUO21412.1"/>
    <property type="molecule type" value="Genomic_DNA"/>
</dbReference>
<evidence type="ECO:0000313" key="3">
    <source>
        <dbReference type="EMBL" id="RUO21412.1"/>
    </source>
</evidence>
<evidence type="ECO:0000256" key="1">
    <source>
        <dbReference type="SAM" id="Phobius"/>
    </source>
</evidence>
<dbReference type="InterPro" id="IPR002541">
    <property type="entry name" value="Cyt_c_assembly"/>
</dbReference>
<dbReference type="GO" id="GO:0005886">
    <property type="term" value="C:plasma membrane"/>
    <property type="evidence" value="ECO:0007669"/>
    <property type="project" value="TreeGrafter"/>
</dbReference>
<feature type="transmembrane region" description="Helical" evidence="1">
    <location>
        <begin position="6"/>
        <end position="26"/>
    </location>
</feature>
<organism evidence="3 4">
    <name type="scientific">Aliidiomarina haloalkalitolerans</name>
    <dbReference type="NCBI Taxonomy" id="859059"/>
    <lineage>
        <taxon>Bacteria</taxon>
        <taxon>Pseudomonadati</taxon>
        <taxon>Pseudomonadota</taxon>
        <taxon>Gammaproteobacteria</taxon>
        <taxon>Alteromonadales</taxon>
        <taxon>Idiomarinaceae</taxon>
        <taxon>Aliidiomarina</taxon>
    </lineage>
</organism>
<evidence type="ECO:0000259" key="2">
    <source>
        <dbReference type="Pfam" id="PF01578"/>
    </source>
</evidence>